<evidence type="ECO:0000313" key="3">
    <source>
        <dbReference type="Proteomes" id="UP000294225"/>
    </source>
</evidence>
<organism evidence="2 3">
    <name type="scientific">Kribbella speibonae</name>
    <dbReference type="NCBI Taxonomy" id="1572660"/>
    <lineage>
        <taxon>Bacteria</taxon>
        <taxon>Bacillati</taxon>
        <taxon>Actinomycetota</taxon>
        <taxon>Actinomycetes</taxon>
        <taxon>Propionibacteriales</taxon>
        <taxon>Kribbellaceae</taxon>
        <taxon>Kribbella</taxon>
    </lineage>
</organism>
<accession>A0A4R0IS25</accession>
<dbReference type="SUPFAM" id="SSF49299">
    <property type="entry name" value="PKD domain"/>
    <property type="match status" value="1"/>
</dbReference>
<dbReference type="InterPro" id="IPR013783">
    <property type="entry name" value="Ig-like_fold"/>
</dbReference>
<proteinExistence type="predicted"/>
<evidence type="ECO:0000259" key="1">
    <source>
        <dbReference type="Pfam" id="PF00801"/>
    </source>
</evidence>
<dbReference type="AlphaFoldDB" id="A0A4R0IS25"/>
<reference evidence="2 3" key="1">
    <citation type="submission" date="2019-02" db="EMBL/GenBank/DDBJ databases">
        <title>Kribbella capetownensis sp. nov. and Kribbella speibonae sp. nov., isolated from soil.</title>
        <authorList>
            <person name="Curtis S.M."/>
            <person name="Norton I."/>
            <person name="Everest G.J."/>
            <person name="Meyers P.R."/>
        </authorList>
    </citation>
    <scope>NUCLEOTIDE SEQUENCE [LARGE SCALE GENOMIC DNA]</scope>
    <source>
        <strain evidence="2 3">YM55</strain>
    </source>
</reference>
<dbReference type="Proteomes" id="UP000294225">
    <property type="component" value="Unassembled WGS sequence"/>
</dbReference>
<dbReference type="EMBL" id="SJKC01000003">
    <property type="protein sequence ID" value="TCC36623.1"/>
    <property type="molecule type" value="Genomic_DNA"/>
</dbReference>
<evidence type="ECO:0000313" key="2">
    <source>
        <dbReference type="EMBL" id="TCC36623.1"/>
    </source>
</evidence>
<dbReference type="InterPro" id="IPR000601">
    <property type="entry name" value="PKD_dom"/>
</dbReference>
<protein>
    <submittedName>
        <fullName evidence="2">Tat pathway signal sequence domain protein</fullName>
    </submittedName>
</protein>
<gene>
    <name evidence="2" type="ORF">E0H92_27560</name>
</gene>
<dbReference type="Pfam" id="PF00801">
    <property type="entry name" value="PKD"/>
    <property type="match status" value="1"/>
</dbReference>
<comment type="caution">
    <text evidence="2">The sequence shown here is derived from an EMBL/GenBank/DDBJ whole genome shotgun (WGS) entry which is preliminary data.</text>
</comment>
<dbReference type="Gene3D" id="2.60.40.10">
    <property type="entry name" value="Immunoglobulins"/>
    <property type="match status" value="1"/>
</dbReference>
<dbReference type="GO" id="GO:0005975">
    <property type="term" value="P:carbohydrate metabolic process"/>
    <property type="evidence" value="ECO:0007669"/>
    <property type="project" value="UniProtKB-ARBA"/>
</dbReference>
<name>A0A4R0IS25_9ACTN</name>
<feature type="domain" description="PKD" evidence="1">
    <location>
        <begin position="555"/>
        <end position="626"/>
    </location>
</feature>
<dbReference type="InterPro" id="IPR035986">
    <property type="entry name" value="PKD_dom_sf"/>
</dbReference>
<sequence length="655" mass="70209">MCTPSLNTATAETAPSCAPQQAGGPFWITGDCVDPAYNRPVVDSERDVQSPVPHHRVSGHFEGTKYKFNIYLPPKNQWQGRFFHKVYPLATIQDENASDETIAFGAESGAYTVQTNGDGGYRVDAAAAKFAKLVAASYYREPSRRIYGYVYGGSGGSFQTIGAIENTVGVWDGAVPFVPGVPTSVPNNFFIRAFARLILKDKAPQIADAVRPGGSGDPYAGLNPTERAVLQEVTKLGVPLRAWEDYRYLLGLDTSDGLLGFGGVVRGIDPTYADDFWSRPGYLGTEQSALGALVRAAKVDHVATITRVNRDASGAPVSLVLGSVPSIHDAVGLDFTLYDGATKLGSLTGSLDTAKKVFTISGGDLDAVATGRQLRIDNRWAVALTSYHRHQVPTRAGFTAWDQFRAPDGTPIYPQRPIQIGPLISSSTSGGGTHTGQITGKVIIVGNLLDVDAYPWHASWYAQQVQAALGDRFGDNFRIWYNDNADHLEGPVTGSRATRLIEYTGFLQQAVRDVSAWVERGVAPPRSSQYKVVDGQVQVPARATARGGIQPVVDLTANGSDHVDVAAGQRVTFSARIQAPPKTGSVVAAAWDFTGSGTYTSSAIGAPRSTVELRTSFVFTKAGTYFPALRATSQRDPRSSFGQAQNLGRVRVVVN</sequence>